<sequence>MMHIKRIFIYDFLIDNFRNKNLKAIFLFNNLFEYNMQNMNNLSINIGKYE</sequence>
<dbReference type="Proteomes" id="UP000321089">
    <property type="component" value="Unassembled WGS sequence"/>
</dbReference>
<reference evidence="1 2" key="1">
    <citation type="submission" date="2019-07" db="EMBL/GenBank/DDBJ databases">
        <title>Whole genome shotgun sequence of Clostridium butyricum NBRC 3858.</title>
        <authorList>
            <person name="Hosoyama A."/>
            <person name="Uohara A."/>
            <person name="Ohji S."/>
            <person name="Ichikawa N."/>
        </authorList>
    </citation>
    <scope>NUCLEOTIDE SEQUENCE [LARGE SCALE GENOMIC DNA]</scope>
    <source>
        <strain evidence="1 2">NBRC 3858</strain>
    </source>
</reference>
<name>A0A512TNT9_CLOBU</name>
<evidence type="ECO:0000313" key="1">
    <source>
        <dbReference type="EMBL" id="GEQ21731.1"/>
    </source>
</evidence>
<dbReference type="AlphaFoldDB" id="A0A512TNT9"/>
<evidence type="ECO:0000313" key="2">
    <source>
        <dbReference type="Proteomes" id="UP000321089"/>
    </source>
</evidence>
<comment type="caution">
    <text evidence="1">The sequence shown here is derived from an EMBL/GenBank/DDBJ whole genome shotgun (WGS) entry which is preliminary data.</text>
</comment>
<accession>A0A512TNT9</accession>
<dbReference type="EMBL" id="BKBC01000030">
    <property type="protein sequence ID" value="GEQ21731.1"/>
    <property type="molecule type" value="Genomic_DNA"/>
</dbReference>
<proteinExistence type="predicted"/>
<protein>
    <submittedName>
        <fullName evidence="1">Uncharacterized protein</fullName>
    </submittedName>
</protein>
<gene>
    <name evidence="1" type="ORF">CBU02nite_22370</name>
</gene>
<organism evidence="1 2">
    <name type="scientific">Clostridium butyricum</name>
    <dbReference type="NCBI Taxonomy" id="1492"/>
    <lineage>
        <taxon>Bacteria</taxon>
        <taxon>Bacillati</taxon>
        <taxon>Bacillota</taxon>
        <taxon>Clostridia</taxon>
        <taxon>Eubacteriales</taxon>
        <taxon>Clostridiaceae</taxon>
        <taxon>Clostridium</taxon>
    </lineage>
</organism>